<dbReference type="EMBL" id="JAAZON010000129">
    <property type="protein sequence ID" value="NMC62182.1"/>
    <property type="molecule type" value="Genomic_DNA"/>
</dbReference>
<accession>A0A7X9FQ82</accession>
<dbReference type="Proteomes" id="UP000524246">
    <property type="component" value="Unassembled WGS sequence"/>
</dbReference>
<reference evidence="2 3" key="1">
    <citation type="journal article" date="2020" name="Biotechnol. Biofuels">
        <title>New insights from the biogas microbiome by comprehensive genome-resolved metagenomics of nearly 1600 species originating from multiple anaerobic digesters.</title>
        <authorList>
            <person name="Campanaro S."/>
            <person name="Treu L."/>
            <person name="Rodriguez-R L.M."/>
            <person name="Kovalovszki A."/>
            <person name="Ziels R.M."/>
            <person name="Maus I."/>
            <person name="Zhu X."/>
            <person name="Kougias P.G."/>
            <person name="Basile A."/>
            <person name="Luo G."/>
            <person name="Schluter A."/>
            <person name="Konstantinidis K.T."/>
            <person name="Angelidaki I."/>
        </authorList>
    </citation>
    <scope>NUCLEOTIDE SEQUENCE [LARGE SCALE GENOMIC DNA]</scope>
    <source>
        <strain evidence="2">AS27yjCOA_65</strain>
    </source>
</reference>
<gene>
    <name evidence="2" type="ORF">GYA55_03345</name>
</gene>
<proteinExistence type="predicted"/>
<name>A0A7X9FQ82_9DELT</name>
<evidence type="ECO:0000313" key="2">
    <source>
        <dbReference type="EMBL" id="NMC62182.1"/>
    </source>
</evidence>
<evidence type="ECO:0000313" key="3">
    <source>
        <dbReference type="Proteomes" id="UP000524246"/>
    </source>
</evidence>
<feature type="region of interest" description="Disordered" evidence="1">
    <location>
        <begin position="1"/>
        <end position="20"/>
    </location>
</feature>
<organism evidence="2 3">
    <name type="scientific">SAR324 cluster bacterium</name>
    <dbReference type="NCBI Taxonomy" id="2024889"/>
    <lineage>
        <taxon>Bacteria</taxon>
        <taxon>Deltaproteobacteria</taxon>
        <taxon>SAR324 cluster</taxon>
    </lineage>
</organism>
<sequence length="225" mass="24995">MSLLEQNTGIPAPSPDNKGMKLVAENPPKNEVLFLYQGTRSRPSLEQFDDVVSVSDLGCIASVCGFGDETRIIRLSEFFKLRVVAAEEISLIRFSADGIRRESVKGEFVLAGLPIPHQSEDADFISLKDKKMGVKTFVASDSMGALVMFNMQLRRLEINYEALNVSKHLIVIFGLSEADVKHFQNTLGEELLLSGWKSVVVPQRKGEANDQPLFDIRITKEAPKL</sequence>
<protein>
    <submittedName>
        <fullName evidence="2">Uncharacterized protein</fullName>
    </submittedName>
</protein>
<dbReference type="AlphaFoldDB" id="A0A7X9FQ82"/>
<comment type="caution">
    <text evidence="2">The sequence shown here is derived from an EMBL/GenBank/DDBJ whole genome shotgun (WGS) entry which is preliminary data.</text>
</comment>
<evidence type="ECO:0000256" key="1">
    <source>
        <dbReference type="SAM" id="MobiDB-lite"/>
    </source>
</evidence>